<dbReference type="STRING" id="62062.ENSHHUP00000060899"/>
<dbReference type="Proteomes" id="UP000314982">
    <property type="component" value="Unassembled WGS sequence"/>
</dbReference>
<dbReference type="InterPro" id="IPR046371">
    <property type="entry name" value="Bcl-2_BH1-3"/>
</dbReference>
<dbReference type="GeneTree" id="ENSGT00620000089226"/>
<sequence>MLHYYINYVTAGPDGHIGPPPTATAAALHHAGDQLLIRFPIFFRRWPLIFQDMTETSACPVLTAILDEHFAPTNPGGWRRDLAWSAVLSVYVLAGQMALHCHESGMDGIVPQLRSVWGVIWVERVIWVDGQSLCRFGQKQDLEAQVKKVCCWTLLLLVTSILSYFLWIQKIA</sequence>
<evidence type="ECO:0000256" key="1">
    <source>
        <dbReference type="ARBA" id="ARBA00009458"/>
    </source>
</evidence>
<evidence type="ECO:0000256" key="2">
    <source>
        <dbReference type="SAM" id="Phobius"/>
    </source>
</evidence>
<keyword evidence="2" id="KW-1133">Transmembrane helix</keyword>
<keyword evidence="5" id="KW-1185">Reference proteome</keyword>
<feature type="domain" description="Bcl-2 Bcl-2 homology region 1-3" evidence="3">
    <location>
        <begin position="28"/>
        <end position="116"/>
    </location>
</feature>
<proteinExistence type="inferred from homology"/>
<dbReference type="SUPFAM" id="SSF56854">
    <property type="entry name" value="Bcl-2 inhibitors of programmed cell death"/>
    <property type="match status" value="1"/>
</dbReference>
<feature type="transmembrane region" description="Helical" evidence="2">
    <location>
        <begin position="149"/>
        <end position="168"/>
    </location>
</feature>
<keyword evidence="2" id="KW-0812">Transmembrane</keyword>
<protein>
    <recommendedName>
        <fullName evidence="3">Bcl-2 Bcl-2 homology region 1-3 domain-containing protein</fullName>
    </recommendedName>
</protein>
<evidence type="ECO:0000259" key="3">
    <source>
        <dbReference type="Pfam" id="PF00452"/>
    </source>
</evidence>
<reference evidence="5" key="1">
    <citation type="submission" date="2018-06" db="EMBL/GenBank/DDBJ databases">
        <title>Genome assembly of Danube salmon.</title>
        <authorList>
            <person name="Macqueen D.J."/>
            <person name="Gundappa M.K."/>
        </authorList>
    </citation>
    <scope>NUCLEOTIDE SEQUENCE [LARGE SCALE GENOMIC DNA]</scope>
</reference>
<reference evidence="4" key="3">
    <citation type="submission" date="2025-09" db="UniProtKB">
        <authorList>
            <consortium name="Ensembl"/>
        </authorList>
    </citation>
    <scope>IDENTIFICATION</scope>
</reference>
<dbReference type="InterPro" id="IPR036834">
    <property type="entry name" value="Bcl-2-like_sf"/>
</dbReference>
<dbReference type="AlphaFoldDB" id="A0A4W5PJE2"/>
<accession>A0A4W5PJE2</accession>
<organism evidence="4 5">
    <name type="scientific">Hucho hucho</name>
    <name type="common">huchen</name>
    <dbReference type="NCBI Taxonomy" id="62062"/>
    <lineage>
        <taxon>Eukaryota</taxon>
        <taxon>Metazoa</taxon>
        <taxon>Chordata</taxon>
        <taxon>Craniata</taxon>
        <taxon>Vertebrata</taxon>
        <taxon>Euteleostomi</taxon>
        <taxon>Actinopterygii</taxon>
        <taxon>Neopterygii</taxon>
        <taxon>Teleostei</taxon>
        <taxon>Protacanthopterygii</taxon>
        <taxon>Salmoniformes</taxon>
        <taxon>Salmonidae</taxon>
        <taxon>Salmoninae</taxon>
        <taxon>Hucho</taxon>
    </lineage>
</organism>
<dbReference type="Ensembl" id="ENSHHUT00000062972.1">
    <property type="protein sequence ID" value="ENSHHUP00000060899.1"/>
    <property type="gene ID" value="ENSHHUG00000036104.1"/>
</dbReference>
<dbReference type="GO" id="GO:0042981">
    <property type="term" value="P:regulation of apoptotic process"/>
    <property type="evidence" value="ECO:0007669"/>
    <property type="project" value="InterPro"/>
</dbReference>
<dbReference type="Gene3D" id="1.10.437.10">
    <property type="entry name" value="Blc2-like"/>
    <property type="match status" value="1"/>
</dbReference>
<comment type="similarity">
    <text evidence="1">Belongs to the Bcl-2 family.</text>
</comment>
<evidence type="ECO:0000313" key="5">
    <source>
        <dbReference type="Proteomes" id="UP000314982"/>
    </source>
</evidence>
<evidence type="ECO:0000313" key="4">
    <source>
        <dbReference type="Ensembl" id="ENSHHUP00000060899.1"/>
    </source>
</evidence>
<dbReference type="Pfam" id="PF00452">
    <property type="entry name" value="Bcl-2"/>
    <property type="match status" value="1"/>
</dbReference>
<reference evidence="4" key="2">
    <citation type="submission" date="2025-08" db="UniProtKB">
        <authorList>
            <consortium name="Ensembl"/>
        </authorList>
    </citation>
    <scope>IDENTIFICATION</scope>
</reference>
<keyword evidence="2" id="KW-0472">Membrane</keyword>
<name>A0A4W5PJE2_9TELE</name>